<keyword evidence="5" id="KW-0812">Transmembrane</keyword>
<keyword evidence="8" id="KW-1185">Reference proteome</keyword>
<keyword evidence="5" id="KW-0472">Membrane</keyword>
<keyword evidence="2" id="KW-0808">Transferase</keyword>
<name>A0A916TDB8_9HYPH</name>
<dbReference type="RefSeq" id="WP_150494964.1">
    <property type="nucleotide sequence ID" value="NZ_BMFA01000002.1"/>
</dbReference>
<evidence type="ECO:0000256" key="4">
    <source>
        <dbReference type="SAM" id="MobiDB-lite"/>
    </source>
</evidence>
<sequence>MLFLRSTLFQILFYGVTLVMMILLSPVMLLPRRWGWWVVPLWSRMLLALMRYVAGLKVELRGLENIPQGGCMVALKHQSAWETVTLIPHFPDPTFILKRELRWIPIFGWYTAKFRQIPINRGKRSEALAAMVESAKQAICEGRQIMIFPEGTRRPAGAEPKYKFGIAHLYKELQCPVLPVAHNAGLYWPRSSWLVYPGTVIVEFLPILPPGLAMDEFHTQMVERIETASNRLIDEARHAPHPSPVLSRLPENSSRRGSGSAQATVT</sequence>
<gene>
    <name evidence="7" type="primary">plsC</name>
    <name evidence="7" type="ORF">GCM10011316_09670</name>
</gene>
<dbReference type="CDD" id="cd07989">
    <property type="entry name" value="LPLAT_AGPAT-like"/>
    <property type="match status" value="1"/>
</dbReference>
<reference evidence="7" key="2">
    <citation type="submission" date="2020-09" db="EMBL/GenBank/DDBJ databases">
        <authorList>
            <person name="Sun Q."/>
            <person name="Zhou Y."/>
        </authorList>
    </citation>
    <scope>NUCLEOTIDE SEQUENCE</scope>
    <source>
        <strain evidence="7">CGMCC 1.12426</strain>
    </source>
</reference>
<dbReference type="AlphaFoldDB" id="A0A916TDB8"/>
<evidence type="ECO:0000256" key="3">
    <source>
        <dbReference type="ARBA" id="ARBA00023315"/>
    </source>
</evidence>
<evidence type="ECO:0000256" key="1">
    <source>
        <dbReference type="ARBA" id="ARBA00005189"/>
    </source>
</evidence>
<dbReference type="OrthoDB" id="5290997at2"/>
<organism evidence="7 8">
    <name type="scientific">Roseibium aquae</name>
    <dbReference type="NCBI Taxonomy" id="1323746"/>
    <lineage>
        <taxon>Bacteria</taxon>
        <taxon>Pseudomonadati</taxon>
        <taxon>Pseudomonadota</taxon>
        <taxon>Alphaproteobacteria</taxon>
        <taxon>Hyphomicrobiales</taxon>
        <taxon>Stappiaceae</taxon>
        <taxon>Roseibium</taxon>
    </lineage>
</organism>
<feature type="transmembrane region" description="Helical" evidence="5">
    <location>
        <begin position="7"/>
        <end position="28"/>
    </location>
</feature>
<keyword evidence="3 7" id="KW-0012">Acyltransferase</keyword>
<comment type="caution">
    <text evidence="7">The sequence shown here is derived from an EMBL/GenBank/DDBJ whole genome shotgun (WGS) entry which is preliminary data.</text>
</comment>
<dbReference type="SMART" id="SM00563">
    <property type="entry name" value="PlsC"/>
    <property type="match status" value="1"/>
</dbReference>
<dbReference type="Proteomes" id="UP000605148">
    <property type="component" value="Unassembled WGS sequence"/>
</dbReference>
<protein>
    <submittedName>
        <fullName evidence="7">1-acyl-sn-glycerol-3-phosphate acyltransferase</fullName>
    </submittedName>
</protein>
<dbReference type="GO" id="GO:0003841">
    <property type="term" value="F:1-acylglycerol-3-phosphate O-acyltransferase activity"/>
    <property type="evidence" value="ECO:0007669"/>
    <property type="project" value="TreeGrafter"/>
</dbReference>
<dbReference type="SUPFAM" id="SSF69593">
    <property type="entry name" value="Glycerol-3-phosphate (1)-acyltransferase"/>
    <property type="match status" value="1"/>
</dbReference>
<feature type="compositionally biased region" description="Polar residues" evidence="4">
    <location>
        <begin position="250"/>
        <end position="266"/>
    </location>
</feature>
<evidence type="ECO:0000313" key="7">
    <source>
        <dbReference type="EMBL" id="GGB39720.1"/>
    </source>
</evidence>
<proteinExistence type="predicted"/>
<reference evidence="7" key="1">
    <citation type="journal article" date="2014" name="Int. J. Syst. Evol. Microbiol.">
        <title>Complete genome sequence of Corynebacterium casei LMG S-19264T (=DSM 44701T), isolated from a smear-ripened cheese.</title>
        <authorList>
            <consortium name="US DOE Joint Genome Institute (JGI-PGF)"/>
            <person name="Walter F."/>
            <person name="Albersmeier A."/>
            <person name="Kalinowski J."/>
            <person name="Ruckert C."/>
        </authorList>
    </citation>
    <scope>NUCLEOTIDE SEQUENCE</scope>
    <source>
        <strain evidence="7">CGMCC 1.12426</strain>
    </source>
</reference>
<feature type="region of interest" description="Disordered" evidence="4">
    <location>
        <begin position="236"/>
        <end position="266"/>
    </location>
</feature>
<evidence type="ECO:0000256" key="2">
    <source>
        <dbReference type="ARBA" id="ARBA00022679"/>
    </source>
</evidence>
<accession>A0A916TDB8</accession>
<comment type="pathway">
    <text evidence="1">Lipid metabolism.</text>
</comment>
<dbReference type="EMBL" id="BMFA01000002">
    <property type="protein sequence ID" value="GGB39720.1"/>
    <property type="molecule type" value="Genomic_DNA"/>
</dbReference>
<dbReference type="Pfam" id="PF01553">
    <property type="entry name" value="Acyltransferase"/>
    <property type="match status" value="1"/>
</dbReference>
<evidence type="ECO:0000256" key="5">
    <source>
        <dbReference type="SAM" id="Phobius"/>
    </source>
</evidence>
<dbReference type="InterPro" id="IPR002123">
    <property type="entry name" value="Plipid/glycerol_acylTrfase"/>
</dbReference>
<keyword evidence="5" id="KW-1133">Transmembrane helix</keyword>
<dbReference type="GO" id="GO:0006654">
    <property type="term" value="P:phosphatidic acid biosynthetic process"/>
    <property type="evidence" value="ECO:0007669"/>
    <property type="project" value="TreeGrafter"/>
</dbReference>
<evidence type="ECO:0000259" key="6">
    <source>
        <dbReference type="SMART" id="SM00563"/>
    </source>
</evidence>
<evidence type="ECO:0000313" key="8">
    <source>
        <dbReference type="Proteomes" id="UP000605148"/>
    </source>
</evidence>
<feature type="domain" description="Phospholipid/glycerol acyltransferase" evidence="6">
    <location>
        <begin position="71"/>
        <end position="185"/>
    </location>
</feature>
<dbReference type="PANTHER" id="PTHR10434:SF40">
    <property type="entry name" value="1-ACYL-SN-GLYCEROL-3-PHOSPHATE ACYLTRANSFERASE"/>
    <property type="match status" value="1"/>
</dbReference>
<dbReference type="PANTHER" id="PTHR10434">
    <property type="entry name" value="1-ACYL-SN-GLYCEROL-3-PHOSPHATE ACYLTRANSFERASE"/>
    <property type="match status" value="1"/>
</dbReference>